<evidence type="ECO:0000313" key="2">
    <source>
        <dbReference type="EMBL" id="OEJ83143.1"/>
    </source>
</evidence>
<keyword evidence="3" id="KW-1185">Reference proteome</keyword>
<dbReference type="Proteomes" id="UP000095605">
    <property type="component" value="Unassembled WGS sequence"/>
</dbReference>
<evidence type="ECO:0000313" key="3">
    <source>
        <dbReference type="Proteomes" id="UP000095605"/>
    </source>
</evidence>
<dbReference type="Gene3D" id="3.90.1150.80">
    <property type="match status" value="1"/>
</dbReference>
<evidence type="ECO:0000256" key="1">
    <source>
        <dbReference type="SAM" id="Coils"/>
    </source>
</evidence>
<dbReference type="EMBL" id="LPNL01000007">
    <property type="protein sequence ID" value="OEJ83143.1"/>
    <property type="molecule type" value="Genomic_DNA"/>
</dbReference>
<reference evidence="3" key="1">
    <citation type="journal article" date="2016" name="Genome Announc.">
        <title>Genome sequences of three species of Hanseniaspora isolated from spontaneous wine fermentations.</title>
        <authorList>
            <person name="Sternes P.R."/>
            <person name="Lee D."/>
            <person name="Kutyna D.R."/>
            <person name="Borneman A.R."/>
        </authorList>
    </citation>
    <scope>NUCLEOTIDE SEQUENCE [LARGE SCALE GENOMIC DNA]</scope>
    <source>
        <strain evidence="3">AWRI3578</strain>
    </source>
</reference>
<sequence length="219" mass="25587">MSLFDQQESYLTELLTSVSGKLITELQKENLRLTQENANLKLSLNNCKEQLIDKKAIALKFLIMQDIVERMTALRVHRITLPYERKEIDEEDEPNGIRLEISQAMLNSVIDERQVIDYSLYLPTGMNYNMNFLKLVEHTTVDSIDTEEGEKDISQNEKETNVEADVVYVPCLQQRHFKDIEYLRKILPNVFFDMFAIQHDKLSMFYGSLQKFLTNGIPE</sequence>
<evidence type="ECO:0008006" key="4">
    <source>
        <dbReference type="Google" id="ProtNLM"/>
    </source>
</evidence>
<name>A0A1E5R9C8_9ASCO</name>
<feature type="coiled-coil region" evidence="1">
    <location>
        <begin position="23"/>
        <end position="50"/>
    </location>
</feature>
<comment type="caution">
    <text evidence="2">The sequence shown here is derived from an EMBL/GenBank/DDBJ whole genome shotgun (WGS) entry which is preliminary data.</text>
</comment>
<gene>
    <name evidence="2" type="ORF">AWRI3578_g3131</name>
</gene>
<proteinExistence type="predicted"/>
<dbReference type="InterPro" id="IPR038608">
    <property type="entry name" value="Csm1/Pcs1_C_sf"/>
</dbReference>
<accession>A0A1E5R9C8</accession>
<protein>
    <recommendedName>
        <fullName evidence="4">Monopolin complex subunit CSM1</fullName>
    </recommendedName>
</protein>
<organism evidence="2 3">
    <name type="scientific">Hanseniaspora opuntiae</name>
    <dbReference type="NCBI Taxonomy" id="211096"/>
    <lineage>
        <taxon>Eukaryota</taxon>
        <taxon>Fungi</taxon>
        <taxon>Dikarya</taxon>
        <taxon>Ascomycota</taxon>
        <taxon>Saccharomycotina</taxon>
        <taxon>Saccharomycetes</taxon>
        <taxon>Saccharomycodales</taxon>
        <taxon>Saccharomycodaceae</taxon>
        <taxon>Hanseniaspora</taxon>
    </lineage>
</organism>
<dbReference type="OrthoDB" id="3970406at2759"/>
<dbReference type="AlphaFoldDB" id="A0A1E5R9C8"/>
<keyword evidence="1" id="KW-0175">Coiled coil</keyword>